<dbReference type="Pfam" id="PF01488">
    <property type="entry name" value="Shikimate_DH"/>
    <property type="match status" value="1"/>
</dbReference>
<dbReference type="Gene3D" id="3.40.50.720">
    <property type="entry name" value="NAD(P)-binding Rossmann-like Domain"/>
    <property type="match status" value="1"/>
</dbReference>
<dbReference type="Gene3D" id="3.40.50.10860">
    <property type="entry name" value="Leucine Dehydrogenase, chain A, domain 1"/>
    <property type="match status" value="1"/>
</dbReference>
<evidence type="ECO:0000256" key="4">
    <source>
        <dbReference type="ARBA" id="ARBA00049442"/>
    </source>
</evidence>
<keyword evidence="3" id="KW-0057">Aromatic amino acid biosynthesis</keyword>
<evidence type="ECO:0000256" key="2">
    <source>
        <dbReference type="ARBA" id="ARBA00012962"/>
    </source>
</evidence>
<reference evidence="8 9" key="1">
    <citation type="submission" date="2020-12" db="EMBL/GenBank/DDBJ databases">
        <title>Draft genome sequence of the commensal strain Corynebacterium tuberculostearicum MFP09/CIP 102622 isolated from human skin.</title>
        <authorList>
            <person name="Boukerb A.M."/>
            <person name="Janvier X."/>
            <person name="Feuilloley M.G.J."/>
            <person name="Groboillot A."/>
        </authorList>
    </citation>
    <scope>NUCLEOTIDE SEQUENCE [LARGE SCALE GENOMIC DNA]</scope>
    <source>
        <strain evidence="8 9">CIP 102622</strain>
    </source>
</reference>
<keyword evidence="9" id="KW-1185">Reference proteome</keyword>
<accession>A0A8I1L999</accession>
<dbReference type="InterPro" id="IPR010110">
    <property type="entry name" value="Shikimate_DH_AroM-type"/>
</dbReference>
<dbReference type="Pfam" id="PF08501">
    <property type="entry name" value="Shikimate_dh_N"/>
    <property type="match status" value="1"/>
</dbReference>
<dbReference type="InterPro" id="IPR036291">
    <property type="entry name" value="NAD(P)-bd_dom_sf"/>
</dbReference>
<comment type="pathway">
    <text evidence="1">Metabolic intermediate biosynthesis; chorismate biosynthesis; chorismate from D-erythrose 4-phosphate and phosphoenolpyruvate: step 4/7.</text>
</comment>
<evidence type="ECO:0000256" key="1">
    <source>
        <dbReference type="ARBA" id="ARBA00004871"/>
    </source>
</evidence>
<dbReference type="EC" id="1.1.1.25" evidence="2"/>
<gene>
    <name evidence="8" type="ORF">JDP02_05100</name>
</gene>
<dbReference type="InterPro" id="IPR046346">
    <property type="entry name" value="Aminoacid_DH-like_N_sf"/>
</dbReference>
<dbReference type="InterPro" id="IPR041121">
    <property type="entry name" value="SDH_C"/>
</dbReference>
<feature type="domain" description="SDH C-terminal" evidence="7">
    <location>
        <begin position="234"/>
        <end position="263"/>
    </location>
</feature>
<dbReference type="InterPro" id="IPR013708">
    <property type="entry name" value="Shikimate_DH-bd_N"/>
</dbReference>
<dbReference type="InterPro" id="IPR022893">
    <property type="entry name" value="Shikimate_DH_fam"/>
</dbReference>
<dbReference type="EMBL" id="JAEHFL010000006">
    <property type="protein sequence ID" value="MBK3427897.1"/>
    <property type="molecule type" value="Genomic_DNA"/>
</dbReference>
<evidence type="ECO:0000259" key="6">
    <source>
        <dbReference type="Pfam" id="PF08501"/>
    </source>
</evidence>
<dbReference type="AlphaFoldDB" id="A0A8I1L999"/>
<dbReference type="InterPro" id="IPR006151">
    <property type="entry name" value="Shikm_DH/Glu-tRNA_Rdtase"/>
</dbReference>
<feature type="domain" description="Shikimate dehydrogenase substrate binding N-terminal" evidence="6">
    <location>
        <begin position="6"/>
        <end position="88"/>
    </location>
</feature>
<dbReference type="GO" id="GO:0019632">
    <property type="term" value="P:shikimate metabolic process"/>
    <property type="evidence" value="ECO:0007669"/>
    <property type="project" value="TreeGrafter"/>
</dbReference>
<dbReference type="GO" id="GO:0050661">
    <property type="term" value="F:NADP binding"/>
    <property type="evidence" value="ECO:0007669"/>
    <property type="project" value="TreeGrafter"/>
</dbReference>
<dbReference type="SUPFAM" id="SSF51735">
    <property type="entry name" value="NAD(P)-binding Rossmann-fold domains"/>
    <property type="match status" value="1"/>
</dbReference>
<dbReference type="RefSeq" id="WP_005324941.1">
    <property type="nucleotide sequence ID" value="NZ_JAEHFL010000006.1"/>
</dbReference>
<dbReference type="GO" id="GO:0009423">
    <property type="term" value="P:chorismate biosynthetic process"/>
    <property type="evidence" value="ECO:0007669"/>
    <property type="project" value="UniProtKB-UniPathway"/>
</dbReference>
<sequence>MPRAAVLGSPIKHSLSPVLHNAGYEAAGLAGWDYTRFETSAEGLPELVAASDSEFVGFSVTMPGKFAALRFADTVSDRAQLIGSANTLVRRADGWYADNTDTEGVRGALAELLGDDPAAHALLIGAGGTARPALWALSERGVKKVTVLNRSDRSTELLPLAQNLGLELSFVSFDGDLSALARSVDVIVSTVPAAAVKDYVFDLAHAPVLDVIYDPWPTPLTTCAAANGYKTVGGHVMLAHQAFSQFEQFTGVAAPREDMLKALHEELQKRSQTTK</sequence>
<evidence type="ECO:0000259" key="7">
    <source>
        <dbReference type="Pfam" id="PF18317"/>
    </source>
</evidence>
<evidence type="ECO:0000259" key="5">
    <source>
        <dbReference type="Pfam" id="PF01488"/>
    </source>
</evidence>
<dbReference type="NCBIfam" id="NF001311">
    <property type="entry name" value="PRK00258.1-3"/>
    <property type="match status" value="1"/>
</dbReference>
<dbReference type="Proteomes" id="UP000603369">
    <property type="component" value="Unassembled WGS sequence"/>
</dbReference>
<keyword evidence="3" id="KW-0028">Amino-acid biosynthesis</keyword>
<dbReference type="SUPFAM" id="SSF53223">
    <property type="entry name" value="Aminoacid dehydrogenase-like, N-terminal domain"/>
    <property type="match status" value="1"/>
</dbReference>
<evidence type="ECO:0000313" key="9">
    <source>
        <dbReference type="Proteomes" id="UP000603369"/>
    </source>
</evidence>
<keyword evidence="8" id="KW-0560">Oxidoreductase</keyword>
<dbReference type="CDD" id="cd01065">
    <property type="entry name" value="NAD_bind_Shikimate_DH"/>
    <property type="match status" value="1"/>
</dbReference>
<protein>
    <recommendedName>
        <fullName evidence="2">shikimate dehydrogenase (NADP(+))</fullName>
        <ecNumber evidence="2">1.1.1.25</ecNumber>
    </recommendedName>
</protein>
<dbReference type="GO" id="GO:0005829">
    <property type="term" value="C:cytosol"/>
    <property type="evidence" value="ECO:0007669"/>
    <property type="project" value="TreeGrafter"/>
</dbReference>
<dbReference type="NCBIfam" id="TIGR01809">
    <property type="entry name" value="Shik-DH-AROM"/>
    <property type="match status" value="1"/>
</dbReference>
<dbReference type="UniPathway" id="UPA00053">
    <property type="reaction ID" value="UER00087"/>
</dbReference>
<dbReference type="PANTHER" id="PTHR21089:SF1">
    <property type="entry name" value="BIFUNCTIONAL 3-DEHYDROQUINATE DEHYDRATASE_SHIKIMATE DEHYDROGENASE, CHLOROPLASTIC"/>
    <property type="match status" value="1"/>
</dbReference>
<comment type="caution">
    <text evidence="8">The sequence shown here is derived from an EMBL/GenBank/DDBJ whole genome shotgun (WGS) entry which is preliminary data.</text>
</comment>
<evidence type="ECO:0000313" key="8">
    <source>
        <dbReference type="EMBL" id="MBK3427897.1"/>
    </source>
</evidence>
<dbReference type="GO" id="GO:0004764">
    <property type="term" value="F:shikimate 3-dehydrogenase (NADP+) activity"/>
    <property type="evidence" value="ECO:0007669"/>
    <property type="project" value="UniProtKB-EC"/>
</dbReference>
<dbReference type="PANTHER" id="PTHR21089">
    <property type="entry name" value="SHIKIMATE DEHYDROGENASE"/>
    <property type="match status" value="1"/>
</dbReference>
<organism evidence="8 9">
    <name type="scientific">Corynebacterium tuberculostearicum</name>
    <dbReference type="NCBI Taxonomy" id="38304"/>
    <lineage>
        <taxon>Bacteria</taxon>
        <taxon>Bacillati</taxon>
        <taxon>Actinomycetota</taxon>
        <taxon>Actinomycetes</taxon>
        <taxon>Mycobacteriales</taxon>
        <taxon>Corynebacteriaceae</taxon>
        <taxon>Corynebacterium</taxon>
    </lineage>
</organism>
<proteinExistence type="predicted"/>
<comment type="catalytic activity">
    <reaction evidence="4">
        <text>shikimate + NADP(+) = 3-dehydroshikimate + NADPH + H(+)</text>
        <dbReference type="Rhea" id="RHEA:17737"/>
        <dbReference type="ChEBI" id="CHEBI:15378"/>
        <dbReference type="ChEBI" id="CHEBI:16630"/>
        <dbReference type="ChEBI" id="CHEBI:36208"/>
        <dbReference type="ChEBI" id="CHEBI:57783"/>
        <dbReference type="ChEBI" id="CHEBI:58349"/>
        <dbReference type="EC" id="1.1.1.25"/>
    </reaction>
</comment>
<name>A0A8I1L999_9CORY</name>
<dbReference type="Pfam" id="PF18317">
    <property type="entry name" value="SDH_C"/>
    <property type="match status" value="1"/>
</dbReference>
<evidence type="ECO:0000256" key="3">
    <source>
        <dbReference type="ARBA" id="ARBA00023141"/>
    </source>
</evidence>
<feature type="domain" description="Quinate/shikimate 5-dehydrogenase/glutamyl-tRNA reductase" evidence="5">
    <location>
        <begin position="118"/>
        <end position="193"/>
    </location>
</feature>
<dbReference type="GO" id="GO:0009073">
    <property type="term" value="P:aromatic amino acid family biosynthetic process"/>
    <property type="evidence" value="ECO:0007669"/>
    <property type="project" value="UniProtKB-KW"/>
</dbReference>